<dbReference type="InterPro" id="IPR026185">
    <property type="entry name" value="EPSTI1"/>
</dbReference>
<reference evidence="2" key="1">
    <citation type="submission" date="2025-08" db="UniProtKB">
        <authorList>
            <consortium name="Ensembl"/>
        </authorList>
    </citation>
    <scope>IDENTIFICATION</scope>
</reference>
<feature type="compositionally biased region" description="Basic and acidic residues" evidence="1">
    <location>
        <begin position="110"/>
        <end position="121"/>
    </location>
</feature>
<protein>
    <submittedName>
        <fullName evidence="2">Golgi resident protein GCP60-like</fullName>
    </submittedName>
</protein>
<dbReference type="GeneTree" id="ENSGT00390000013820"/>
<sequence length="217" mass="25536">DGQLSQPERLQRKPAELRQTQHSGSTGRRAGEPGDGAPVTPERGQQQPTNREPQHTGVFTVIPPNESQRRKTILISQKEEEDLKRWKEANRPSSVHTNPEKLGGHVTLAEAREKQSADLRSSKLRKKLMKAECDKKRRQEEEEELEKMKAVQREKAEQQEQRRRQEEQRRRELHRQDHLRATESLVQRFERRVLYRGLRGWPRVHWHPAVPHTRHPG</sequence>
<accession>A0A3Q3MV72</accession>
<dbReference type="Ensembl" id="ENSLBET00000026166.1">
    <property type="protein sequence ID" value="ENSLBEP00000024900.1"/>
    <property type="gene ID" value="ENSLBEG00000019027.1"/>
</dbReference>
<dbReference type="InParanoid" id="A0A3Q3MV72"/>
<proteinExistence type="predicted"/>
<feature type="compositionally biased region" description="Basic and acidic residues" evidence="1">
    <location>
        <begin position="77"/>
        <end position="90"/>
    </location>
</feature>
<feature type="region of interest" description="Disordered" evidence="1">
    <location>
        <begin position="1"/>
        <end position="180"/>
    </location>
</feature>
<dbReference type="PANTHER" id="PTHR22529">
    <property type="entry name" value="EPITHELIAL-STROMAL INTERACTION PROTEIN 1"/>
    <property type="match status" value="1"/>
</dbReference>
<dbReference type="AlphaFoldDB" id="A0A3Q3MV72"/>
<evidence type="ECO:0000256" key="1">
    <source>
        <dbReference type="SAM" id="MobiDB-lite"/>
    </source>
</evidence>
<evidence type="ECO:0000313" key="3">
    <source>
        <dbReference type="Proteomes" id="UP000261660"/>
    </source>
</evidence>
<dbReference type="Proteomes" id="UP000261660">
    <property type="component" value="Unplaced"/>
</dbReference>
<dbReference type="PANTHER" id="PTHR22529:SF1">
    <property type="entry name" value="EPITHELIAL-STROMAL INTERACTION PROTEIN 1"/>
    <property type="match status" value="1"/>
</dbReference>
<feature type="compositionally biased region" description="Basic and acidic residues" evidence="1">
    <location>
        <begin position="129"/>
        <end position="180"/>
    </location>
</feature>
<dbReference type="STRING" id="56723.ENSLBEP00000024900"/>
<evidence type="ECO:0000313" key="2">
    <source>
        <dbReference type="Ensembl" id="ENSLBEP00000024900.1"/>
    </source>
</evidence>
<reference evidence="2" key="2">
    <citation type="submission" date="2025-09" db="UniProtKB">
        <authorList>
            <consortium name="Ensembl"/>
        </authorList>
    </citation>
    <scope>IDENTIFICATION</scope>
</reference>
<name>A0A3Q3MV72_9LABR</name>
<keyword evidence="3" id="KW-1185">Reference proteome</keyword>
<organism evidence="2 3">
    <name type="scientific">Labrus bergylta</name>
    <name type="common">ballan wrasse</name>
    <dbReference type="NCBI Taxonomy" id="56723"/>
    <lineage>
        <taxon>Eukaryota</taxon>
        <taxon>Metazoa</taxon>
        <taxon>Chordata</taxon>
        <taxon>Craniata</taxon>
        <taxon>Vertebrata</taxon>
        <taxon>Euteleostomi</taxon>
        <taxon>Actinopterygii</taxon>
        <taxon>Neopterygii</taxon>
        <taxon>Teleostei</taxon>
        <taxon>Neoteleostei</taxon>
        <taxon>Acanthomorphata</taxon>
        <taxon>Eupercaria</taxon>
        <taxon>Labriformes</taxon>
        <taxon>Labridae</taxon>
        <taxon>Labrus</taxon>
    </lineage>
</organism>